<sequence>MNTLSWRRRLTAALLIPFLLVLAGCRLHADIEVNSAEDVVTTMDIAIPKSLMETEYNSAAEMCEAMRGEQPSIDDAVPEPYEEGDLWGCRITGQADSSDYNSSFRVTEEDGKLNLVMNFGDEEFTEEDLSLLGISDIDFHMTFSFPGKVLESKGGTIDGNTVTYTDISEFFQGVDIVAEAGGGFPWLIVVIAVVVLGFLLLLALALGAFLFMRSRKKGKTPASAPVGYGSSSAAGAPAVPQAPGAPASPAPGAQSSSPVPPFAAHQGSPAVPPAPQGSHQWNGSAQQSPPAQGQSWGQGQPGQGEAGSDQQWGQAQPGQDQPWGQPPQNPQ</sequence>
<feature type="compositionally biased region" description="Low complexity" evidence="1">
    <location>
        <begin position="221"/>
        <end position="257"/>
    </location>
</feature>
<feature type="domain" description="LppM" evidence="3">
    <location>
        <begin position="26"/>
        <end position="165"/>
    </location>
</feature>
<accession>A0ABR9VZ63</accession>
<keyword evidence="2" id="KW-1133">Transmembrane helix</keyword>
<dbReference type="Pfam" id="PF21946">
    <property type="entry name" value="LppM"/>
    <property type="match status" value="1"/>
</dbReference>
<protein>
    <recommendedName>
        <fullName evidence="3">LppM domain-containing protein</fullName>
    </recommendedName>
</protein>
<dbReference type="Proteomes" id="UP000644727">
    <property type="component" value="Unassembled WGS sequence"/>
</dbReference>
<evidence type="ECO:0000256" key="2">
    <source>
        <dbReference type="SAM" id="Phobius"/>
    </source>
</evidence>
<dbReference type="InterPro" id="IPR053807">
    <property type="entry name" value="LppM"/>
</dbReference>
<feature type="compositionally biased region" description="Low complexity" evidence="1">
    <location>
        <begin position="283"/>
        <end position="298"/>
    </location>
</feature>
<keyword evidence="2" id="KW-0472">Membrane</keyword>
<evidence type="ECO:0000256" key="1">
    <source>
        <dbReference type="SAM" id="MobiDB-lite"/>
    </source>
</evidence>
<keyword evidence="5" id="KW-1185">Reference proteome</keyword>
<reference evidence="4 5" key="1">
    <citation type="submission" date="2020-10" db="EMBL/GenBank/DDBJ databases">
        <title>Draft genome and description of Brachybacterium epidermidis sp nov.</title>
        <authorList>
            <person name="Boxberger M."/>
            <person name="La Scola B."/>
        </authorList>
    </citation>
    <scope>NUCLEOTIDE SEQUENCE [LARGE SCALE GENOMIC DNA]</scope>
    <source>
        <strain evidence="4 5">Marseille-Q2903</strain>
    </source>
</reference>
<feature type="compositionally biased region" description="Low complexity" evidence="1">
    <location>
        <begin position="309"/>
        <end position="323"/>
    </location>
</feature>
<keyword evidence="2" id="KW-0812">Transmembrane</keyword>
<proteinExistence type="predicted"/>
<evidence type="ECO:0000313" key="5">
    <source>
        <dbReference type="Proteomes" id="UP000644727"/>
    </source>
</evidence>
<dbReference type="PROSITE" id="PS51257">
    <property type="entry name" value="PROKAR_LIPOPROTEIN"/>
    <property type="match status" value="1"/>
</dbReference>
<gene>
    <name evidence="4" type="ORF">IOE58_04365</name>
</gene>
<evidence type="ECO:0000313" key="4">
    <source>
        <dbReference type="EMBL" id="MBE9403452.1"/>
    </source>
</evidence>
<dbReference type="RefSeq" id="WP_193865205.1">
    <property type="nucleotide sequence ID" value="NZ_JADEYR010000003.1"/>
</dbReference>
<evidence type="ECO:0000259" key="3">
    <source>
        <dbReference type="Pfam" id="PF21946"/>
    </source>
</evidence>
<organism evidence="4 5">
    <name type="scientific">Brachybacterium epidermidis</name>
    <dbReference type="NCBI Taxonomy" id="2781983"/>
    <lineage>
        <taxon>Bacteria</taxon>
        <taxon>Bacillati</taxon>
        <taxon>Actinomycetota</taxon>
        <taxon>Actinomycetes</taxon>
        <taxon>Micrococcales</taxon>
        <taxon>Dermabacteraceae</taxon>
        <taxon>Brachybacterium</taxon>
    </lineage>
</organism>
<comment type="caution">
    <text evidence="4">The sequence shown here is derived from an EMBL/GenBank/DDBJ whole genome shotgun (WGS) entry which is preliminary data.</text>
</comment>
<dbReference type="EMBL" id="JADEYR010000003">
    <property type="protein sequence ID" value="MBE9403452.1"/>
    <property type="molecule type" value="Genomic_DNA"/>
</dbReference>
<name>A0ABR9VZ63_9MICO</name>
<feature type="transmembrane region" description="Helical" evidence="2">
    <location>
        <begin position="186"/>
        <end position="211"/>
    </location>
</feature>
<feature type="region of interest" description="Disordered" evidence="1">
    <location>
        <begin position="219"/>
        <end position="331"/>
    </location>
</feature>